<keyword evidence="1" id="KW-0472">Membrane</keyword>
<accession>A0ABV6ZYN7</accession>
<dbReference type="Pfam" id="PF00144">
    <property type="entry name" value="Beta-lactamase"/>
    <property type="match status" value="1"/>
</dbReference>
<evidence type="ECO:0000256" key="1">
    <source>
        <dbReference type="SAM" id="Phobius"/>
    </source>
</evidence>
<organism evidence="3 4">
    <name type="scientific">Hyphobacterium vulgare</name>
    <dbReference type="NCBI Taxonomy" id="1736751"/>
    <lineage>
        <taxon>Bacteria</taxon>
        <taxon>Pseudomonadati</taxon>
        <taxon>Pseudomonadota</taxon>
        <taxon>Alphaproteobacteria</taxon>
        <taxon>Maricaulales</taxon>
        <taxon>Maricaulaceae</taxon>
        <taxon>Hyphobacterium</taxon>
    </lineage>
</organism>
<dbReference type="EMBL" id="JBHRSV010000019">
    <property type="protein sequence ID" value="MFC2926512.1"/>
    <property type="molecule type" value="Genomic_DNA"/>
</dbReference>
<dbReference type="InterPro" id="IPR012338">
    <property type="entry name" value="Beta-lactam/transpept-like"/>
</dbReference>
<evidence type="ECO:0000313" key="4">
    <source>
        <dbReference type="Proteomes" id="UP001595379"/>
    </source>
</evidence>
<dbReference type="Proteomes" id="UP001595379">
    <property type="component" value="Unassembled WGS sequence"/>
</dbReference>
<proteinExistence type="predicted"/>
<keyword evidence="1" id="KW-1133">Transmembrane helix</keyword>
<dbReference type="RefSeq" id="WP_343164302.1">
    <property type="nucleotide sequence ID" value="NZ_JBHRSV010000019.1"/>
</dbReference>
<keyword evidence="3" id="KW-0378">Hydrolase</keyword>
<comment type="caution">
    <text evidence="3">The sequence shown here is derived from an EMBL/GenBank/DDBJ whole genome shotgun (WGS) entry which is preliminary data.</text>
</comment>
<dbReference type="PANTHER" id="PTHR43283">
    <property type="entry name" value="BETA-LACTAMASE-RELATED"/>
    <property type="match status" value="1"/>
</dbReference>
<name>A0ABV6ZYN7_9PROT</name>
<dbReference type="GO" id="GO:0016787">
    <property type="term" value="F:hydrolase activity"/>
    <property type="evidence" value="ECO:0007669"/>
    <property type="project" value="UniProtKB-KW"/>
</dbReference>
<feature type="transmembrane region" description="Helical" evidence="1">
    <location>
        <begin position="6"/>
        <end position="25"/>
    </location>
</feature>
<gene>
    <name evidence="3" type="ORF">ACFOOR_10385</name>
</gene>
<keyword evidence="4" id="KW-1185">Reference proteome</keyword>
<dbReference type="InterPro" id="IPR050789">
    <property type="entry name" value="Diverse_Enzym_Activities"/>
</dbReference>
<keyword evidence="1" id="KW-0812">Transmembrane</keyword>
<dbReference type="SUPFAM" id="SSF56601">
    <property type="entry name" value="beta-lactamase/transpeptidase-like"/>
    <property type="match status" value="1"/>
</dbReference>
<feature type="domain" description="Beta-lactamase-related" evidence="2">
    <location>
        <begin position="158"/>
        <end position="426"/>
    </location>
</feature>
<dbReference type="EC" id="3.-.-.-" evidence="3"/>
<evidence type="ECO:0000259" key="2">
    <source>
        <dbReference type="Pfam" id="PF00144"/>
    </source>
</evidence>
<dbReference type="PANTHER" id="PTHR43283:SF7">
    <property type="entry name" value="BETA-LACTAMASE-RELATED DOMAIN-CONTAINING PROTEIN"/>
    <property type="match status" value="1"/>
</dbReference>
<dbReference type="Gene3D" id="3.40.710.10">
    <property type="entry name" value="DD-peptidase/beta-lactamase superfamily"/>
    <property type="match status" value="1"/>
</dbReference>
<dbReference type="InterPro" id="IPR001466">
    <property type="entry name" value="Beta-lactam-related"/>
</dbReference>
<evidence type="ECO:0000313" key="3">
    <source>
        <dbReference type="EMBL" id="MFC2926512.1"/>
    </source>
</evidence>
<sequence length="455" mass="49803">MGRIFAWIGGGFAAVIVIALIALNVSPLGRIYLWAGTGLVAKQNCSLVFVSGMEEAQANTLYITPLLGDAASLIQYEINREEREVTASVLGVFWRQRAVWRDGLGCTLVHGTGDFDPDLAIENEAPVYFDLDTVHRDANFDTGALQAAVDAAFDDPNGTRNTLAVVVLHDGRLVAERYAEGLTRENRLHGWSMTKTAMVTLAGILTERGEIDAFEPGQVPALQGRGEDAEATTIDQLLRMTGGLAIAEINNGFDPNSDMLMTESDMARFAATRERLHPPGEHWQYMSGNTILATHAMQQRLGDGLAEQARALRDLFFEPLGMHSAILEPDETGTFQGSSYLYATPHDWARMMQLYVDDGLTRSGQRLIPDWWDDYVTTPTPGSEGDYGSGVWLDGDYLPDGSFHAQGFQGQYGYAIPERGLVVIRMGATYWVSTGSRDLAVAVVAAMRPQEISED</sequence>
<protein>
    <submittedName>
        <fullName evidence="3">Serine hydrolase domain-containing protein</fullName>
        <ecNumber evidence="3">3.-.-.-</ecNumber>
    </submittedName>
</protein>
<reference evidence="4" key="1">
    <citation type="journal article" date="2019" name="Int. J. Syst. Evol. Microbiol.">
        <title>The Global Catalogue of Microorganisms (GCM) 10K type strain sequencing project: providing services to taxonomists for standard genome sequencing and annotation.</title>
        <authorList>
            <consortium name="The Broad Institute Genomics Platform"/>
            <consortium name="The Broad Institute Genome Sequencing Center for Infectious Disease"/>
            <person name="Wu L."/>
            <person name="Ma J."/>
        </authorList>
    </citation>
    <scope>NUCLEOTIDE SEQUENCE [LARGE SCALE GENOMIC DNA]</scope>
    <source>
        <strain evidence="4">KCTC 52487</strain>
    </source>
</reference>